<gene>
    <name evidence="1" type="ORF">NUW54_g3661</name>
</gene>
<name>A0ACC1Q3Q6_9APHY</name>
<comment type="caution">
    <text evidence="1">The sequence shown here is derived from an EMBL/GenBank/DDBJ whole genome shotgun (WGS) entry which is preliminary data.</text>
</comment>
<evidence type="ECO:0000313" key="1">
    <source>
        <dbReference type="EMBL" id="KAJ3007142.1"/>
    </source>
</evidence>
<proteinExistence type="predicted"/>
<sequence>MAFQTSSSASTTSTSSSSQTPASGSMGMPPNLDGNSSLPFSFLITFIAVFLFFLGCGLGSRRVTRQLRRNLGIQVARSATISTSRLSEKPLLWDVYLTDPPSRPQYEGSTDRYAWENLSPLSATYVRAATSEQNGGTRPEVEPPPPPRWGTTAFLLPLALVLPWSPLNSQIFRFSVGGLTDVAEIKGHRRTYVVAPPSKIIQALWRIGHGHNGDPASALLEMLEPENNTALFDHYTDVPVNLSHVLFVCTDNMLETIPALLLDRIAVLKVSGYLSEEKSQTASKYLGPQAKEAAGLKEVDVQLDPTTIDFLIKYHCRESGIRNLKKHIDKPLRPLLRPRPQT</sequence>
<accession>A0ACC1Q3Q6</accession>
<organism evidence="1 2">
    <name type="scientific">Trametes sanguinea</name>
    <dbReference type="NCBI Taxonomy" id="158606"/>
    <lineage>
        <taxon>Eukaryota</taxon>
        <taxon>Fungi</taxon>
        <taxon>Dikarya</taxon>
        <taxon>Basidiomycota</taxon>
        <taxon>Agaricomycotina</taxon>
        <taxon>Agaricomycetes</taxon>
        <taxon>Polyporales</taxon>
        <taxon>Polyporaceae</taxon>
        <taxon>Trametes</taxon>
    </lineage>
</organism>
<reference evidence="1" key="1">
    <citation type="submission" date="2022-08" db="EMBL/GenBank/DDBJ databases">
        <title>Genome Sequence of Pycnoporus sanguineus.</title>
        <authorList>
            <person name="Buettner E."/>
        </authorList>
    </citation>
    <scope>NUCLEOTIDE SEQUENCE</scope>
    <source>
        <strain evidence="1">CG-C14</strain>
    </source>
</reference>
<dbReference type="Proteomes" id="UP001144978">
    <property type="component" value="Unassembled WGS sequence"/>
</dbReference>
<keyword evidence="2" id="KW-1185">Reference proteome</keyword>
<dbReference type="EMBL" id="JANSHE010000780">
    <property type="protein sequence ID" value="KAJ3007142.1"/>
    <property type="molecule type" value="Genomic_DNA"/>
</dbReference>
<evidence type="ECO:0000313" key="2">
    <source>
        <dbReference type="Proteomes" id="UP001144978"/>
    </source>
</evidence>
<protein>
    <submittedName>
        <fullName evidence="1">Uncharacterized protein</fullName>
    </submittedName>
</protein>